<dbReference type="InterPro" id="IPR012338">
    <property type="entry name" value="Beta-lactam/transpept-like"/>
</dbReference>
<keyword evidence="3 10" id="KW-0378">Hydrolase</keyword>
<dbReference type="SUPFAM" id="SSF56601">
    <property type="entry name" value="beta-lactamase/transpeptidase-like"/>
    <property type="match status" value="1"/>
</dbReference>
<dbReference type="InterPro" id="IPR018044">
    <property type="entry name" value="Peptidase_S11"/>
</dbReference>
<evidence type="ECO:0000256" key="1">
    <source>
        <dbReference type="ARBA" id="ARBA00007164"/>
    </source>
</evidence>
<sequence>MAFSAFPRCRNPAVRLLPQWLEKTRAFAACLLLGIASLNAGAQAPFLYSRSAVVYDVAHGQALLEKNPDEPAPLASLTKLMTSMVVLDQHPALDEALTVDAGDIDRLKHSSSRIPVGTTLARMEMLRLALMSSENRSASALSRGMAGGHSAFVVTMNGKASALGMTGTHFEDATGLSPQNISTARDVARMAEAASRYPLIHEFTTLSGYGVEVNGRMLHYHNSSPVLGRPGWDVLLSKTGFINEAGYCIALEVNVQNSPVIIVLMGATSHRRRMADLVSIRSWLQGEPAPSAALLQAAYYPGRPLHHHRARAVPHHGRFRLASYPAKPAAKIHGPGARHKAGRRNEGRVLRS</sequence>
<protein>
    <submittedName>
        <fullName evidence="10">Serine hydrolase</fullName>
    </submittedName>
</protein>
<accession>A0ABT6ANQ7</accession>
<evidence type="ECO:0000256" key="2">
    <source>
        <dbReference type="ARBA" id="ARBA00022729"/>
    </source>
</evidence>
<evidence type="ECO:0000313" key="11">
    <source>
        <dbReference type="Proteomes" id="UP001216674"/>
    </source>
</evidence>
<dbReference type="EMBL" id="JARJLM010000259">
    <property type="protein sequence ID" value="MDF3834254.1"/>
    <property type="molecule type" value="Genomic_DNA"/>
</dbReference>
<dbReference type="GO" id="GO:0016787">
    <property type="term" value="F:hydrolase activity"/>
    <property type="evidence" value="ECO:0007669"/>
    <property type="project" value="UniProtKB-KW"/>
</dbReference>
<dbReference type="Pfam" id="PF00768">
    <property type="entry name" value="Peptidase_S11"/>
    <property type="match status" value="1"/>
</dbReference>
<dbReference type="Proteomes" id="UP001216674">
    <property type="component" value="Unassembled WGS sequence"/>
</dbReference>
<feature type="compositionally biased region" description="Basic and acidic residues" evidence="8">
    <location>
        <begin position="343"/>
        <end position="352"/>
    </location>
</feature>
<keyword evidence="4" id="KW-0133">Cell shape</keyword>
<evidence type="ECO:0000259" key="9">
    <source>
        <dbReference type="Pfam" id="PF00768"/>
    </source>
</evidence>
<evidence type="ECO:0000256" key="7">
    <source>
        <dbReference type="RuleBase" id="RU004016"/>
    </source>
</evidence>
<gene>
    <name evidence="10" type="ORF">P3W85_15020</name>
</gene>
<evidence type="ECO:0000256" key="3">
    <source>
        <dbReference type="ARBA" id="ARBA00022801"/>
    </source>
</evidence>
<organism evidence="10 11">
    <name type="scientific">Cupriavidus basilensis</name>
    <dbReference type="NCBI Taxonomy" id="68895"/>
    <lineage>
        <taxon>Bacteria</taxon>
        <taxon>Pseudomonadati</taxon>
        <taxon>Pseudomonadota</taxon>
        <taxon>Betaproteobacteria</taxon>
        <taxon>Burkholderiales</taxon>
        <taxon>Burkholderiaceae</taxon>
        <taxon>Cupriavidus</taxon>
    </lineage>
</organism>
<evidence type="ECO:0000313" key="10">
    <source>
        <dbReference type="EMBL" id="MDF3834254.1"/>
    </source>
</evidence>
<name>A0ABT6ANQ7_9BURK</name>
<dbReference type="PANTHER" id="PTHR21581">
    <property type="entry name" value="D-ALANYL-D-ALANINE CARBOXYPEPTIDASE"/>
    <property type="match status" value="1"/>
</dbReference>
<evidence type="ECO:0000256" key="5">
    <source>
        <dbReference type="ARBA" id="ARBA00022984"/>
    </source>
</evidence>
<keyword evidence="5" id="KW-0573">Peptidoglycan synthesis</keyword>
<comment type="caution">
    <text evidence="10">The sequence shown here is derived from an EMBL/GenBank/DDBJ whole genome shotgun (WGS) entry which is preliminary data.</text>
</comment>
<dbReference type="Gene3D" id="3.40.710.10">
    <property type="entry name" value="DD-peptidase/beta-lactamase superfamily"/>
    <property type="match status" value="1"/>
</dbReference>
<keyword evidence="11" id="KW-1185">Reference proteome</keyword>
<keyword evidence="2" id="KW-0732">Signal</keyword>
<reference evidence="10 11" key="1">
    <citation type="submission" date="2023-03" db="EMBL/GenBank/DDBJ databases">
        <title>Draft assemblies of triclosan tolerant bacteria isolated from returned activated sludge.</title>
        <authorList>
            <person name="Van Hamelsveld S."/>
        </authorList>
    </citation>
    <scope>NUCLEOTIDE SEQUENCE [LARGE SCALE GENOMIC DNA]</scope>
    <source>
        <strain evidence="10 11">GW210010_S58</strain>
    </source>
</reference>
<dbReference type="PRINTS" id="PR00725">
    <property type="entry name" value="DADACBPTASE1"/>
</dbReference>
<proteinExistence type="inferred from homology"/>
<evidence type="ECO:0000256" key="4">
    <source>
        <dbReference type="ARBA" id="ARBA00022960"/>
    </source>
</evidence>
<evidence type="ECO:0000256" key="6">
    <source>
        <dbReference type="ARBA" id="ARBA00023316"/>
    </source>
</evidence>
<keyword evidence="6" id="KW-0961">Cell wall biogenesis/degradation</keyword>
<dbReference type="PANTHER" id="PTHR21581:SF26">
    <property type="entry name" value="D-ALANYL-D-ALANINE ENDOPEPTIDASE"/>
    <property type="match status" value="1"/>
</dbReference>
<evidence type="ECO:0000256" key="8">
    <source>
        <dbReference type="SAM" id="MobiDB-lite"/>
    </source>
</evidence>
<feature type="region of interest" description="Disordered" evidence="8">
    <location>
        <begin position="330"/>
        <end position="352"/>
    </location>
</feature>
<comment type="similarity">
    <text evidence="1 7">Belongs to the peptidase S11 family.</text>
</comment>
<dbReference type="RefSeq" id="WP_276265379.1">
    <property type="nucleotide sequence ID" value="NZ_JARJLM010000259.1"/>
</dbReference>
<feature type="domain" description="Peptidase S11 D-alanyl-D-alanine carboxypeptidase A N-terminal" evidence="9">
    <location>
        <begin position="42"/>
        <end position="268"/>
    </location>
</feature>
<dbReference type="InterPro" id="IPR001967">
    <property type="entry name" value="Peptidase_S11_N"/>
</dbReference>